<protein>
    <submittedName>
        <fullName evidence="2">DivIVA domain-containing protein</fullName>
    </submittedName>
</protein>
<proteinExistence type="predicted"/>
<dbReference type="Proteomes" id="UP001316189">
    <property type="component" value="Chromosome"/>
</dbReference>
<feature type="region of interest" description="Disordered" evidence="1">
    <location>
        <begin position="93"/>
        <end position="139"/>
    </location>
</feature>
<reference evidence="2 3" key="1">
    <citation type="submission" date="2022-07" db="EMBL/GenBank/DDBJ databases">
        <title>Novel species in genus cellulomonas.</title>
        <authorList>
            <person name="Ye L."/>
        </authorList>
    </citation>
    <scope>NUCLEOTIDE SEQUENCE [LARGE SCALE GENOMIC DNA]</scope>
    <source>
        <strain evidence="3">zg-Y338</strain>
    </source>
</reference>
<dbReference type="EMBL" id="CP101988">
    <property type="protein sequence ID" value="UUI75479.1"/>
    <property type="molecule type" value="Genomic_DNA"/>
</dbReference>
<dbReference type="NCBIfam" id="TIGR03544">
    <property type="entry name" value="DivI1A_domain"/>
    <property type="match status" value="1"/>
</dbReference>
<evidence type="ECO:0000313" key="3">
    <source>
        <dbReference type="Proteomes" id="UP001316189"/>
    </source>
</evidence>
<name>A0ABY5KZ88_9CELL</name>
<keyword evidence="3" id="KW-1185">Reference proteome</keyword>
<evidence type="ECO:0000256" key="1">
    <source>
        <dbReference type="SAM" id="MobiDB-lite"/>
    </source>
</evidence>
<accession>A0ABY5KZ88</accession>
<dbReference type="InterPro" id="IPR019933">
    <property type="entry name" value="DivIVA_domain"/>
</dbReference>
<dbReference type="RefSeq" id="WP_227568425.1">
    <property type="nucleotide sequence ID" value="NZ_CP101988.1"/>
</dbReference>
<organism evidence="2 3">
    <name type="scientific">Cellulomonas chengniuliangii</name>
    <dbReference type="NCBI Taxonomy" id="2968084"/>
    <lineage>
        <taxon>Bacteria</taxon>
        <taxon>Bacillati</taxon>
        <taxon>Actinomycetota</taxon>
        <taxon>Actinomycetes</taxon>
        <taxon>Micrococcales</taxon>
        <taxon>Cellulomonadaceae</taxon>
        <taxon>Cellulomonas</taxon>
    </lineage>
</organism>
<sequence length="224" mass="23055">MITAQQVRQISFARTRAAEAYDAAAVDHMLGRVAATLEALEQGRTVGPDGSRLLLPRDIRTAEPPAATDRGSGYSATQVDAFRSEVVATLEEYVRRHAGPRRKLSDTERPATPTTTPSAVSMPAAPAPTPSPSPTSLTSPTAISAATVAAAAGRTAPAPASTPLDLSSAPEGLGAYDVVLGLQSARAALFGAQRDRLLVRTPDGAIASVVGVETVADGIVVHVR</sequence>
<evidence type="ECO:0000313" key="2">
    <source>
        <dbReference type="EMBL" id="UUI75479.1"/>
    </source>
</evidence>
<dbReference type="Gene3D" id="6.10.250.660">
    <property type="match status" value="1"/>
</dbReference>
<gene>
    <name evidence="2" type="ORF">NP064_00660</name>
</gene>
<feature type="compositionally biased region" description="Low complexity" evidence="1">
    <location>
        <begin position="110"/>
        <end position="124"/>
    </location>
</feature>